<dbReference type="InterPro" id="IPR010730">
    <property type="entry name" value="HET"/>
</dbReference>
<reference evidence="2" key="1">
    <citation type="submission" date="2020-04" db="EMBL/GenBank/DDBJ databases">
        <title>Genome Assembly and Annotation of Botryosphaeria dothidea sdau 11-99, a Latent Pathogen of Apple Fruit Ring Rot in China.</title>
        <authorList>
            <person name="Yu C."/>
            <person name="Diao Y."/>
            <person name="Lu Q."/>
            <person name="Zhao J."/>
            <person name="Cui S."/>
            <person name="Peng C."/>
            <person name="He B."/>
            <person name="Liu H."/>
        </authorList>
    </citation>
    <scope>NUCLEOTIDE SEQUENCE [LARGE SCALE GENOMIC DNA]</scope>
    <source>
        <strain evidence="2">Sdau11-99</strain>
    </source>
</reference>
<dbReference type="PANTHER" id="PTHR33112">
    <property type="entry name" value="DOMAIN PROTEIN, PUTATIVE-RELATED"/>
    <property type="match status" value="1"/>
</dbReference>
<protein>
    <recommendedName>
        <fullName evidence="1">Heterokaryon incompatibility domain-containing protein</fullName>
    </recommendedName>
</protein>
<dbReference type="Proteomes" id="UP000572817">
    <property type="component" value="Unassembled WGS sequence"/>
</dbReference>
<sequence>MDHLETNDSMEFHRCGAVQETSGDCETCKQIITVFKERQQGHKVLLGEIDQLVLQLGSCDTHHTFFKWVLSSNHNFISTEEGCIEKRKGKQLFIGATVDGIIQLTGPVRNRASTVHGELFLAKLSGNHLNELAGRALDRHWIDFDLIKDWIKDCEREHGPSCHLISNNRPPRPRLPLLIDTVKHCLVQTAEDYEYVALSYVWGNSAVLKTTVQNLESFCEPEAFLQTANALPRTIRDAMGVVRLLGKRYLWVDALCIVQDDENIRHALVTDMAAVFANATFTIVAADGTNADSGLKGLRGITKPRDNPCVFDWPDGTQVVWPSKGGLRGSEWDRRGWTFQEYVFSRRRLIFIADSVRWECREACFCEEHHIPADAPTEETSAAYDRDVVPIRMASLSKIPAFPSVESFKTLVSAYCKRHLTCDEDSMDAFLGITTALAPSFCGGFCWGVPVMFLDICLIWRSIEWDEEQQFRRRWDPRSQLEAGRRAPMWSWAAWQGNLEDASIWRSEDFILWHRNTWYYSVDYVKRVVPTVRWHTRATKASPPLEIAHQNEWHACKIKYCGQDSHDSALSPGWTRWQIDLDSADDRCPIFSTYTLDRGWTTAGGTSTNRAANLDQTKDKFPPAFYYTHASMSDEIKFNYPVPLRGDVSDRLQDSGRENHADAALEGRYLCCSTHRAYFELDFLDYSKGSTARKGDYGLVDPDCLKTTDSEMAHGFLYVHDPSFFEESDRKVLFGDEKSGDGRVELVAISMMYRQPGRKRWEEPLGRERPQSYNVLWVEWIDEIAYRKGIGEVRRDVWESRERELVDLILG</sequence>
<feature type="domain" description="Heterokaryon incompatibility" evidence="1">
    <location>
        <begin position="195"/>
        <end position="341"/>
    </location>
</feature>
<dbReference type="EMBL" id="WWBZ02000001">
    <property type="protein sequence ID" value="KAF4313618.1"/>
    <property type="molecule type" value="Genomic_DNA"/>
</dbReference>
<dbReference type="OrthoDB" id="2958217at2759"/>
<proteinExistence type="predicted"/>
<dbReference type="Pfam" id="PF06985">
    <property type="entry name" value="HET"/>
    <property type="match status" value="1"/>
</dbReference>
<accession>A0A8H4NAR6</accession>
<gene>
    <name evidence="2" type="ORF">GTA08_BOTSDO00216</name>
</gene>
<evidence type="ECO:0000313" key="3">
    <source>
        <dbReference type="Proteomes" id="UP000572817"/>
    </source>
</evidence>
<evidence type="ECO:0000313" key="2">
    <source>
        <dbReference type="EMBL" id="KAF4313618.1"/>
    </source>
</evidence>
<name>A0A8H4NAR6_9PEZI</name>
<dbReference type="AlphaFoldDB" id="A0A8H4NAR6"/>
<organism evidence="2 3">
    <name type="scientific">Botryosphaeria dothidea</name>
    <dbReference type="NCBI Taxonomy" id="55169"/>
    <lineage>
        <taxon>Eukaryota</taxon>
        <taxon>Fungi</taxon>
        <taxon>Dikarya</taxon>
        <taxon>Ascomycota</taxon>
        <taxon>Pezizomycotina</taxon>
        <taxon>Dothideomycetes</taxon>
        <taxon>Dothideomycetes incertae sedis</taxon>
        <taxon>Botryosphaeriales</taxon>
        <taxon>Botryosphaeriaceae</taxon>
        <taxon>Botryosphaeria</taxon>
    </lineage>
</organism>
<keyword evidence="3" id="KW-1185">Reference proteome</keyword>
<evidence type="ECO:0000259" key="1">
    <source>
        <dbReference type="Pfam" id="PF06985"/>
    </source>
</evidence>
<comment type="caution">
    <text evidence="2">The sequence shown here is derived from an EMBL/GenBank/DDBJ whole genome shotgun (WGS) entry which is preliminary data.</text>
</comment>
<dbReference type="PANTHER" id="PTHR33112:SF12">
    <property type="entry name" value="HETEROKARYON INCOMPATIBILITY DOMAIN-CONTAINING PROTEIN"/>
    <property type="match status" value="1"/>
</dbReference>